<dbReference type="InParanoid" id="D7G8V0"/>
<sequence>MMIRSKDVPIALIVLLSAAYWCPTSSWGVSWGVRFRASSKIAASSRWVDGDGWQQQQRQQRPESQQQFRYGSHGRPVVGELGMVATGGRVRQGEGAERGIAVYDGESDDGEELEEPWPIKQYDGDRIEDHYSKKLWAVLGRFIRIGPPITAWYAQQQLDKRTAPFLPKHVAEAMNEDRAQELRKILAESGSVTFIKSGQALSLRGDLVKNREYDEVGTFPNSVAFEIMEEDLGVPPEEVFDFIYPDPIASASIGQILVAIIVGRQPPRCTSTTNVPPASLKVYKARVRRTGALVAVKVQRPDAFRSAAVDMYLLRQGARWFKKAKKLRSDMVGVADEFGRQLFNELDYVKEAYNCIRFKELYGSIPGIYVPDVDLSLTTRRVLVQEWVEGEKGPWMEDGEKLLTIGLQCSVLQVLDSGFFHADPHRGNLLRTPEGNLAYLDFGMMANVTAEKRYALIGATMGLQNRDMRLIASNLVTMGFLPDETDVSTLAPALENAILDASDGEGASKLNFTRLNENIGALSEVLTFRVPPFYSLIVRTLTILEGLALFVDPDFRLIKGAYPYVAKQILSEDKPEMVALMKATLINTEGTIAWRRLEQLVTISGAAKVATTKEEFEQLKAAQAKSDIREKFATSGLGDVDPEVNLDLTISVLSFLLSDNALFLRDALIDELLDTMDEFGAASYNFASSATRGLLPRSKEESTQKKLDAVWGVVQQIVENNAAEEQQAGGGGGMGAGYPQLRSLFAFMSDLLGDPRRRQQLGPVLDQLGEFAREVFARIVERQATNVVRGGFEMLNPSQAFPALADVLDVVAPPRNQRFGGRQGRSSS</sequence>
<evidence type="ECO:0000313" key="5">
    <source>
        <dbReference type="Proteomes" id="UP000002630"/>
    </source>
</evidence>
<dbReference type="Pfam" id="PF03109">
    <property type="entry name" value="ABC1"/>
    <property type="match status" value="2"/>
</dbReference>
<dbReference type="PANTHER" id="PTHR10566">
    <property type="entry name" value="CHAPERONE-ACTIVITY OF BC1 COMPLEX CABC1 -RELATED"/>
    <property type="match status" value="1"/>
</dbReference>
<dbReference type="SUPFAM" id="SSF56112">
    <property type="entry name" value="Protein kinase-like (PK-like)"/>
    <property type="match status" value="1"/>
</dbReference>
<evidence type="ECO:0000259" key="3">
    <source>
        <dbReference type="Pfam" id="PF03109"/>
    </source>
</evidence>
<feature type="region of interest" description="Disordered" evidence="2">
    <location>
        <begin position="48"/>
        <end position="68"/>
    </location>
</feature>
<evidence type="ECO:0000313" key="4">
    <source>
        <dbReference type="EMBL" id="CBJ28118.1"/>
    </source>
</evidence>
<dbReference type="AlphaFoldDB" id="D7G8V0"/>
<organism evidence="4 5">
    <name type="scientific">Ectocarpus siliculosus</name>
    <name type="common">Brown alga</name>
    <name type="synonym">Conferva siliculosa</name>
    <dbReference type="NCBI Taxonomy" id="2880"/>
    <lineage>
        <taxon>Eukaryota</taxon>
        <taxon>Sar</taxon>
        <taxon>Stramenopiles</taxon>
        <taxon>Ochrophyta</taxon>
        <taxon>PX clade</taxon>
        <taxon>Phaeophyceae</taxon>
        <taxon>Ectocarpales</taxon>
        <taxon>Ectocarpaceae</taxon>
        <taxon>Ectocarpus</taxon>
    </lineage>
</organism>
<dbReference type="EMBL" id="FN649735">
    <property type="protein sequence ID" value="CBJ28118.1"/>
    <property type="molecule type" value="Genomic_DNA"/>
</dbReference>
<dbReference type="CDD" id="cd05121">
    <property type="entry name" value="ABC1_ADCK3-like"/>
    <property type="match status" value="1"/>
</dbReference>
<feature type="domain" description="ABC1 atypical kinase-like" evidence="3">
    <location>
        <begin position="214"/>
        <end position="259"/>
    </location>
</feature>
<dbReference type="PANTHER" id="PTHR10566:SF128">
    <property type="entry name" value="UBIB DOMAIN CONTAINING KINASE"/>
    <property type="match status" value="1"/>
</dbReference>
<dbReference type="OrthoDB" id="427480at2759"/>
<dbReference type="InterPro" id="IPR011009">
    <property type="entry name" value="Kinase-like_dom_sf"/>
</dbReference>
<feature type="compositionally biased region" description="Low complexity" evidence="2">
    <location>
        <begin position="54"/>
        <end position="68"/>
    </location>
</feature>
<name>D7G8V0_ECTSI</name>
<dbReference type="STRING" id="2880.D7G8V0"/>
<dbReference type="eggNOG" id="KOG1235">
    <property type="taxonomic scope" value="Eukaryota"/>
</dbReference>
<reference evidence="4 5" key="1">
    <citation type="journal article" date="2010" name="Nature">
        <title>The Ectocarpus genome and the independent evolution of multicellularity in brown algae.</title>
        <authorList>
            <person name="Cock J.M."/>
            <person name="Sterck L."/>
            <person name="Rouze P."/>
            <person name="Scornet D."/>
            <person name="Allen A.E."/>
            <person name="Amoutzias G."/>
            <person name="Anthouard V."/>
            <person name="Artiguenave F."/>
            <person name="Aury J.M."/>
            <person name="Badger J.H."/>
            <person name="Beszteri B."/>
            <person name="Billiau K."/>
            <person name="Bonnet E."/>
            <person name="Bothwell J.H."/>
            <person name="Bowler C."/>
            <person name="Boyen C."/>
            <person name="Brownlee C."/>
            <person name="Carrano C.J."/>
            <person name="Charrier B."/>
            <person name="Cho G.Y."/>
            <person name="Coelho S.M."/>
            <person name="Collen J."/>
            <person name="Corre E."/>
            <person name="Da Silva C."/>
            <person name="Delage L."/>
            <person name="Delaroque N."/>
            <person name="Dittami S.M."/>
            <person name="Doulbeau S."/>
            <person name="Elias M."/>
            <person name="Farnham G."/>
            <person name="Gachon C.M."/>
            <person name="Gschloessl B."/>
            <person name="Heesch S."/>
            <person name="Jabbari K."/>
            <person name="Jubin C."/>
            <person name="Kawai H."/>
            <person name="Kimura K."/>
            <person name="Kloareg B."/>
            <person name="Kupper F.C."/>
            <person name="Lang D."/>
            <person name="Le Bail A."/>
            <person name="Leblanc C."/>
            <person name="Lerouge P."/>
            <person name="Lohr M."/>
            <person name="Lopez P.J."/>
            <person name="Martens C."/>
            <person name="Maumus F."/>
            <person name="Michel G."/>
            <person name="Miranda-Saavedra D."/>
            <person name="Morales J."/>
            <person name="Moreau H."/>
            <person name="Motomura T."/>
            <person name="Nagasato C."/>
            <person name="Napoli C.A."/>
            <person name="Nelson D.R."/>
            <person name="Nyvall-Collen P."/>
            <person name="Peters A.F."/>
            <person name="Pommier C."/>
            <person name="Potin P."/>
            <person name="Poulain J."/>
            <person name="Quesneville H."/>
            <person name="Read B."/>
            <person name="Rensing S.A."/>
            <person name="Ritter A."/>
            <person name="Rousvoal S."/>
            <person name="Samanta M."/>
            <person name="Samson G."/>
            <person name="Schroeder D.C."/>
            <person name="Segurens B."/>
            <person name="Strittmatter M."/>
            <person name="Tonon T."/>
            <person name="Tregear J.W."/>
            <person name="Valentin K."/>
            <person name="von Dassow P."/>
            <person name="Yamagishi T."/>
            <person name="Van de Peer Y."/>
            <person name="Wincker P."/>
        </authorList>
    </citation>
    <scope>NUCLEOTIDE SEQUENCE [LARGE SCALE GENOMIC DNA]</scope>
    <source>
        <strain evidence="5">Ec32 / CCAP1310/4</strain>
    </source>
</reference>
<dbReference type="InterPro" id="IPR004147">
    <property type="entry name" value="ABC1_dom"/>
</dbReference>
<dbReference type="EMBL" id="FN649160">
    <property type="protein sequence ID" value="CBJ28118.1"/>
    <property type="molecule type" value="Genomic_DNA"/>
</dbReference>
<accession>D7G8V0</accession>
<protein>
    <submittedName>
        <fullName evidence="4">ABC1 family protein</fullName>
    </submittedName>
</protein>
<gene>
    <name evidence="4" type="ORF">Esi_0092_0031</name>
</gene>
<dbReference type="Proteomes" id="UP000002630">
    <property type="component" value="Linkage Group LG10"/>
</dbReference>
<proteinExistence type="inferred from homology"/>
<evidence type="ECO:0000256" key="1">
    <source>
        <dbReference type="ARBA" id="ARBA00009670"/>
    </source>
</evidence>
<dbReference type="OMA" id="NCERFRG"/>
<feature type="domain" description="ABC1 atypical kinase-like" evidence="3">
    <location>
        <begin position="278"/>
        <end position="472"/>
    </location>
</feature>
<dbReference type="InterPro" id="IPR050154">
    <property type="entry name" value="UbiB_kinase"/>
</dbReference>
<evidence type="ECO:0000256" key="2">
    <source>
        <dbReference type="SAM" id="MobiDB-lite"/>
    </source>
</evidence>
<keyword evidence="5" id="KW-1185">Reference proteome</keyword>
<comment type="similarity">
    <text evidence="1">Belongs to the protein kinase superfamily. ADCK protein kinase family.</text>
</comment>